<dbReference type="InterPro" id="IPR018707">
    <property type="entry name" value="LpxR"/>
</dbReference>
<dbReference type="RefSeq" id="WP_255902737.1">
    <property type="nucleotide sequence ID" value="NZ_JAFMZO010000003.1"/>
</dbReference>
<dbReference type="Pfam" id="PF09982">
    <property type="entry name" value="LpxR"/>
    <property type="match status" value="1"/>
</dbReference>
<dbReference type="EMBL" id="JBHUHZ010000001">
    <property type="protein sequence ID" value="MFD2162883.1"/>
    <property type="molecule type" value="Genomic_DNA"/>
</dbReference>
<name>A0ABW4ZLB4_9SPHI</name>
<dbReference type="Proteomes" id="UP001597387">
    <property type="component" value="Unassembled WGS sequence"/>
</dbReference>
<keyword evidence="1" id="KW-0732">Signal</keyword>
<gene>
    <name evidence="2" type="ORF">ACFSJU_10810</name>
</gene>
<proteinExistence type="predicted"/>
<feature type="signal peptide" evidence="1">
    <location>
        <begin position="1"/>
        <end position="20"/>
    </location>
</feature>
<evidence type="ECO:0000256" key="1">
    <source>
        <dbReference type="SAM" id="SignalP"/>
    </source>
</evidence>
<keyword evidence="3" id="KW-1185">Reference proteome</keyword>
<evidence type="ECO:0000313" key="3">
    <source>
        <dbReference type="Proteomes" id="UP001597387"/>
    </source>
</evidence>
<dbReference type="Gene3D" id="2.40.128.140">
    <property type="entry name" value="Outer membrane protein"/>
    <property type="match status" value="1"/>
</dbReference>
<sequence>MKCRTSALACLLLFPFLVLSQNFRNEFGFRADNDSFLAYGQDQYYTNGLFITFRHAVNQERISTRFAKLIWEAEAGQYMFNPYTGKIDDISKVDRPFAAYLYAGGKLNLFLPNEHVFELSLNAGTIGPDALGEEVQKGLHQAIGFYPIKGWEYQVNNDLGINAALKHSALLVRNGNNDLSLNSYVNIGSTFTGVGAGILYRTGRINKFFNSVSANSRISNSAGDSIPEKEFFFFTRPMLNFIGYDATVQGGLFADDKGPVTFDPKRFQYSHEFGINYAANRWTLNFSVIFKSRDVKMQKTSHQYGSAAIYYRF</sequence>
<dbReference type="InterPro" id="IPR037107">
    <property type="entry name" value="Put_OMP_sf"/>
</dbReference>
<feature type="chain" id="PRO_5045654985" evidence="1">
    <location>
        <begin position="21"/>
        <end position="313"/>
    </location>
</feature>
<accession>A0ABW4ZLB4</accession>
<protein>
    <submittedName>
        <fullName evidence="2">Lipid A deacylase LpxR family protein</fullName>
    </submittedName>
</protein>
<evidence type="ECO:0000313" key="2">
    <source>
        <dbReference type="EMBL" id="MFD2162883.1"/>
    </source>
</evidence>
<reference evidence="3" key="1">
    <citation type="journal article" date="2019" name="Int. J. Syst. Evol. Microbiol.">
        <title>The Global Catalogue of Microorganisms (GCM) 10K type strain sequencing project: providing services to taxonomists for standard genome sequencing and annotation.</title>
        <authorList>
            <consortium name="The Broad Institute Genomics Platform"/>
            <consortium name="The Broad Institute Genome Sequencing Center for Infectious Disease"/>
            <person name="Wu L."/>
            <person name="Ma J."/>
        </authorList>
    </citation>
    <scope>NUCLEOTIDE SEQUENCE [LARGE SCALE GENOMIC DNA]</scope>
    <source>
        <strain evidence="3">KCTC 42217</strain>
    </source>
</reference>
<organism evidence="2 3">
    <name type="scientific">Paradesertivirga mongoliensis</name>
    <dbReference type="NCBI Taxonomy" id="2100740"/>
    <lineage>
        <taxon>Bacteria</taxon>
        <taxon>Pseudomonadati</taxon>
        <taxon>Bacteroidota</taxon>
        <taxon>Sphingobacteriia</taxon>
        <taxon>Sphingobacteriales</taxon>
        <taxon>Sphingobacteriaceae</taxon>
        <taxon>Paradesertivirga</taxon>
    </lineage>
</organism>
<comment type="caution">
    <text evidence="2">The sequence shown here is derived from an EMBL/GenBank/DDBJ whole genome shotgun (WGS) entry which is preliminary data.</text>
</comment>